<dbReference type="InterPro" id="IPR026669">
    <property type="entry name" value="Arsenite_MeTrfase-like"/>
</dbReference>
<accession>A0A7R9FG90</accession>
<dbReference type="Gene3D" id="3.40.50.150">
    <property type="entry name" value="Vaccinia Virus protein VP39"/>
    <property type="match status" value="1"/>
</dbReference>
<protein>
    <recommendedName>
        <fullName evidence="2">Methyltransferase type 11 domain-containing protein</fullName>
    </recommendedName>
</protein>
<dbReference type="InterPro" id="IPR029063">
    <property type="entry name" value="SAM-dependent_MTases_sf"/>
</dbReference>
<dbReference type="SUPFAM" id="SSF53335">
    <property type="entry name" value="S-adenosyl-L-methionine-dependent methyltransferases"/>
    <property type="match status" value="1"/>
</dbReference>
<dbReference type="PANTHER" id="PTHR43675">
    <property type="entry name" value="ARSENITE METHYLTRANSFERASE"/>
    <property type="match status" value="1"/>
</dbReference>
<evidence type="ECO:0000313" key="1">
    <source>
        <dbReference type="EMBL" id="CAD7452919.1"/>
    </source>
</evidence>
<gene>
    <name evidence="1" type="ORF">TTEB3V08_LOCUS1078</name>
</gene>
<organism evidence="1">
    <name type="scientific">Timema tahoe</name>
    <dbReference type="NCBI Taxonomy" id="61484"/>
    <lineage>
        <taxon>Eukaryota</taxon>
        <taxon>Metazoa</taxon>
        <taxon>Ecdysozoa</taxon>
        <taxon>Arthropoda</taxon>
        <taxon>Hexapoda</taxon>
        <taxon>Insecta</taxon>
        <taxon>Pterygota</taxon>
        <taxon>Neoptera</taxon>
        <taxon>Polyneoptera</taxon>
        <taxon>Phasmatodea</taxon>
        <taxon>Timematodea</taxon>
        <taxon>Timematoidea</taxon>
        <taxon>Timematidae</taxon>
        <taxon>Timema</taxon>
    </lineage>
</organism>
<evidence type="ECO:0008006" key="2">
    <source>
        <dbReference type="Google" id="ProtNLM"/>
    </source>
</evidence>
<proteinExistence type="predicted"/>
<dbReference type="GO" id="GO:0008168">
    <property type="term" value="F:methyltransferase activity"/>
    <property type="evidence" value="ECO:0007669"/>
    <property type="project" value="TreeGrafter"/>
</dbReference>
<sequence length="325" mass="36939">MDQEHGLRTYGYRVCFGGLRLSWERVVIDLSSPESSTQNADIILESIAIELRSMVPLEAILPSEHIREPFEDSSYDMQHCIHVDSFLYDDDDFDDMCSDGKVPRFFCKDCDSRNTEPLEVISHSLSRTRLKYIFQAMLPPLEHLTLLDVGSRLGAVLYGAFLYTNAAKIIGVEINSDFCKLQTETIRKHSMQQTVELLPNALPVDIVTAKVWCTATDNVIDRVQVVNTDIVCQPELVSSADVVVLNNVFQFFLELDKQADMWRFLRSSVKPGTILVTIPALHQVLVLDQAGIDLSQWVEEIPLHNVHAVTMDKEDLEDVKHYRVK</sequence>
<reference evidence="1" key="1">
    <citation type="submission" date="2020-11" db="EMBL/GenBank/DDBJ databases">
        <authorList>
            <person name="Tran Van P."/>
        </authorList>
    </citation>
    <scope>NUCLEOTIDE SEQUENCE</scope>
</reference>
<dbReference type="PANTHER" id="PTHR43675:SF1">
    <property type="entry name" value="RIKEN CDNA 2700097O09 GENE"/>
    <property type="match status" value="1"/>
</dbReference>
<dbReference type="EMBL" id="OE000214">
    <property type="protein sequence ID" value="CAD7452919.1"/>
    <property type="molecule type" value="Genomic_DNA"/>
</dbReference>
<name>A0A7R9FG90_9NEOP</name>
<dbReference type="AlphaFoldDB" id="A0A7R9FG90"/>